<evidence type="ECO:0000256" key="3">
    <source>
        <dbReference type="ARBA" id="ARBA00016337"/>
    </source>
</evidence>
<keyword evidence="4" id="KW-0285">Flavoprotein</keyword>
<evidence type="ECO:0000256" key="8">
    <source>
        <dbReference type="ARBA" id="ARBA00022842"/>
    </source>
</evidence>
<evidence type="ECO:0000313" key="11">
    <source>
        <dbReference type="EMBL" id="MCS0583013.1"/>
    </source>
</evidence>
<dbReference type="InterPro" id="IPR024932">
    <property type="entry name" value="ApbE"/>
</dbReference>
<evidence type="ECO:0000256" key="1">
    <source>
        <dbReference type="ARBA" id="ARBA00001946"/>
    </source>
</evidence>
<accession>A0ABT1ZSX3</accession>
<keyword evidence="8" id="KW-0460">Magnesium</keyword>
<comment type="cofactor">
    <cofactor evidence="1">
        <name>Mg(2+)</name>
        <dbReference type="ChEBI" id="CHEBI:18420"/>
    </cofactor>
</comment>
<dbReference type="EC" id="2.7.1.180" evidence="2"/>
<dbReference type="Pfam" id="PF02424">
    <property type="entry name" value="ApbE"/>
    <property type="match status" value="1"/>
</dbReference>
<keyword evidence="5 11" id="KW-0808">Transferase</keyword>
<evidence type="ECO:0000256" key="5">
    <source>
        <dbReference type="ARBA" id="ARBA00022679"/>
    </source>
</evidence>
<dbReference type="GO" id="GO:0016740">
    <property type="term" value="F:transferase activity"/>
    <property type="evidence" value="ECO:0007669"/>
    <property type="project" value="UniProtKB-KW"/>
</dbReference>
<evidence type="ECO:0000313" key="12">
    <source>
        <dbReference type="Proteomes" id="UP001204151"/>
    </source>
</evidence>
<keyword evidence="12" id="KW-1185">Reference proteome</keyword>
<dbReference type="SUPFAM" id="SSF143631">
    <property type="entry name" value="ApbE-like"/>
    <property type="match status" value="1"/>
</dbReference>
<dbReference type="EMBL" id="JANUGW010000010">
    <property type="protein sequence ID" value="MCS0583013.1"/>
    <property type="molecule type" value="Genomic_DNA"/>
</dbReference>
<reference evidence="11 12" key="1">
    <citation type="submission" date="2022-08" db="EMBL/GenBank/DDBJ databases">
        <title>Reclassification of Massilia species as members of the genera Telluria, Duganella, Pseudoduganella, Mokoshia gen. nov. and Zemynaea gen. nov. using orthogonal and non-orthogonal genome-based approaches.</title>
        <authorList>
            <person name="Bowman J.P."/>
        </authorList>
    </citation>
    <scope>NUCLEOTIDE SEQUENCE [LARGE SCALE GENOMIC DNA]</scope>
    <source>
        <strain evidence="11 12">JCM 31316</strain>
    </source>
</reference>
<evidence type="ECO:0000256" key="9">
    <source>
        <dbReference type="ARBA" id="ARBA00031306"/>
    </source>
</evidence>
<dbReference type="Proteomes" id="UP001204151">
    <property type="component" value="Unassembled WGS sequence"/>
</dbReference>
<keyword evidence="6" id="KW-0479">Metal-binding</keyword>
<dbReference type="PANTHER" id="PTHR30040:SF2">
    <property type="entry name" value="FAD:PROTEIN FMN TRANSFERASE"/>
    <property type="match status" value="1"/>
</dbReference>
<evidence type="ECO:0000256" key="4">
    <source>
        <dbReference type="ARBA" id="ARBA00022630"/>
    </source>
</evidence>
<proteinExistence type="predicted"/>
<dbReference type="InterPro" id="IPR003374">
    <property type="entry name" value="ApbE-like_sf"/>
</dbReference>
<name>A0ABT1ZSX3_9BURK</name>
<keyword evidence="7" id="KW-0274">FAD</keyword>
<evidence type="ECO:0000256" key="10">
    <source>
        <dbReference type="ARBA" id="ARBA00048540"/>
    </source>
</evidence>
<sequence length="271" mass="28015">MIRRAQPWLGTLVEITVDDGAGQDAVTQAFAEIARLHALMSFHDRASDIARINRALPGDVVDVDAATRDVLRLALHIADLSGGAFDIACAPWLVDRHIVPAPAEVHPAPRASSTVFALEDDGRVVKRDAGWIDVGGIAKGYIVDAAVAVLQQAGAIEGCVNAGGDLRAFGTAPVPVAVRSPRAPGQAARHIMLCDEALATSGSYFSARVHEGVVVGALLDARDGRPLVAAASASVRAARCAVADALTKVVLATGDCRHPALAAFGATAFLT</sequence>
<organism evidence="11 12">
    <name type="scientific">Massilia pinisoli</name>
    <dbReference type="NCBI Taxonomy" id="1772194"/>
    <lineage>
        <taxon>Bacteria</taxon>
        <taxon>Pseudomonadati</taxon>
        <taxon>Pseudomonadota</taxon>
        <taxon>Betaproteobacteria</taxon>
        <taxon>Burkholderiales</taxon>
        <taxon>Oxalobacteraceae</taxon>
        <taxon>Telluria group</taxon>
        <taxon>Massilia</taxon>
    </lineage>
</organism>
<dbReference type="RefSeq" id="WP_258817600.1">
    <property type="nucleotide sequence ID" value="NZ_JANUGW010000010.1"/>
</dbReference>
<evidence type="ECO:0000256" key="6">
    <source>
        <dbReference type="ARBA" id="ARBA00022723"/>
    </source>
</evidence>
<evidence type="ECO:0000256" key="2">
    <source>
        <dbReference type="ARBA" id="ARBA00011955"/>
    </source>
</evidence>
<gene>
    <name evidence="11" type="ORF">NX784_15600</name>
</gene>
<dbReference type="PANTHER" id="PTHR30040">
    <property type="entry name" value="THIAMINE BIOSYNTHESIS LIPOPROTEIN APBE"/>
    <property type="match status" value="1"/>
</dbReference>
<comment type="catalytic activity">
    <reaction evidence="10">
        <text>L-threonyl-[protein] + FAD = FMN-L-threonyl-[protein] + AMP + H(+)</text>
        <dbReference type="Rhea" id="RHEA:36847"/>
        <dbReference type="Rhea" id="RHEA-COMP:11060"/>
        <dbReference type="Rhea" id="RHEA-COMP:11061"/>
        <dbReference type="ChEBI" id="CHEBI:15378"/>
        <dbReference type="ChEBI" id="CHEBI:30013"/>
        <dbReference type="ChEBI" id="CHEBI:57692"/>
        <dbReference type="ChEBI" id="CHEBI:74257"/>
        <dbReference type="ChEBI" id="CHEBI:456215"/>
        <dbReference type="EC" id="2.7.1.180"/>
    </reaction>
</comment>
<dbReference type="Gene3D" id="3.10.520.10">
    <property type="entry name" value="ApbE-like domains"/>
    <property type="match status" value="1"/>
</dbReference>
<evidence type="ECO:0000256" key="7">
    <source>
        <dbReference type="ARBA" id="ARBA00022827"/>
    </source>
</evidence>
<comment type="caution">
    <text evidence="11">The sequence shown here is derived from an EMBL/GenBank/DDBJ whole genome shotgun (WGS) entry which is preliminary data.</text>
</comment>
<protein>
    <recommendedName>
        <fullName evidence="3">FAD:protein FMN transferase</fullName>
        <ecNumber evidence="2">2.7.1.180</ecNumber>
    </recommendedName>
    <alternativeName>
        <fullName evidence="9">Flavin transferase</fullName>
    </alternativeName>
</protein>